<reference evidence="3 4" key="1">
    <citation type="submission" date="2024-01" db="EMBL/GenBank/DDBJ databases">
        <title>The complete chloroplast genome sequence of Lithospermum erythrorhizon: insights into the phylogenetic relationship among Boraginaceae species and the maternal lineages of purple gromwells.</title>
        <authorList>
            <person name="Okada T."/>
            <person name="Watanabe K."/>
        </authorList>
    </citation>
    <scope>NUCLEOTIDE SEQUENCE [LARGE SCALE GENOMIC DNA]</scope>
</reference>
<organism evidence="3 4">
    <name type="scientific">Lithospermum erythrorhizon</name>
    <name type="common">Purple gromwell</name>
    <name type="synonym">Lithospermum officinale var. erythrorhizon</name>
    <dbReference type="NCBI Taxonomy" id="34254"/>
    <lineage>
        <taxon>Eukaryota</taxon>
        <taxon>Viridiplantae</taxon>
        <taxon>Streptophyta</taxon>
        <taxon>Embryophyta</taxon>
        <taxon>Tracheophyta</taxon>
        <taxon>Spermatophyta</taxon>
        <taxon>Magnoliopsida</taxon>
        <taxon>eudicotyledons</taxon>
        <taxon>Gunneridae</taxon>
        <taxon>Pentapetalae</taxon>
        <taxon>asterids</taxon>
        <taxon>lamiids</taxon>
        <taxon>Boraginales</taxon>
        <taxon>Boraginaceae</taxon>
        <taxon>Boraginoideae</taxon>
        <taxon>Lithospermeae</taxon>
        <taxon>Lithospermum</taxon>
    </lineage>
</organism>
<dbReference type="InterPro" id="IPR005162">
    <property type="entry name" value="Retrotrans_gag_dom"/>
</dbReference>
<dbReference type="PANTHER" id="PTHR33223">
    <property type="entry name" value="CCHC-TYPE DOMAIN-CONTAINING PROTEIN"/>
    <property type="match status" value="1"/>
</dbReference>
<proteinExistence type="predicted"/>
<feature type="compositionally biased region" description="Polar residues" evidence="1">
    <location>
        <begin position="102"/>
        <end position="126"/>
    </location>
</feature>
<feature type="region of interest" description="Disordered" evidence="1">
    <location>
        <begin position="40"/>
        <end position="211"/>
    </location>
</feature>
<dbReference type="Proteomes" id="UP001454036">
    <property type="component" value="Unassembled WGS sequence"/>
</dbReference>
<evidence type="ECO:0000256" key="1">
    <source>
        <dbReference type="SAM" id="MobiDB-lite"/>
    </source>
</evidence>
<evidence type="ECO:0000313" key="3">
    <source>
        <dbReference type="EMBL" id="GAA0140657.1"/>
    </source>
</evidence>
<feature type="domain" description="Retrotransposon gag" evidence="2">
    <location>
        <begin position="253"/>
        <end position="343"/>
    </location>
</feature>
<feature type="compositionally biased region" description="Basic residues" evidence="1">
    <location>
        <begin position="168"/>
        <end position="177"/>
    </location>
</feature>
<feature type="compositionally biased region" description="Basic and acidic residues" evidence="1">
    <location>
        <begin position="377"/>
        <end position="387"/>
    </location>
</feature>
<keyword evidence="4" id="KW-1185">Reference proteome</keyword>
<protein>
    <recommendedName>
        <fullName evidence="2">Retrotransposon gag domain-containing protein</fullName>
    </recommendedName>
</protein>
<gene>
    <name evidence="3" type="ORF">LIER_01964</name>
</gene>
<name>A0AAV3NP36_LITER</name>
<accession>A0AAV3NP36</accession>
<comment type="caution">
    <text evidence="3">The sequence shown here is derived from an EMBL/GenBank/DDBJ whole genome shotgun (WGS) entry which is preliminary data.</text>
</comment>
<feature type="compositionally biased region" description="Basic and acidic residues" evidence="1">
    <location>
        <begin position="182"/>
        <end position="194"/>
    </location>
</feature>
<evidence type="ECO:0000259" key="2">
    <source>
        <dbReference type="Pfam" id="PF03732"/>
    </source>
</evidence>
<dbReference type="PANTHER" id="PTHR33223:SF10">
    <property type="entry name" value="AMINOTRANSFERASE-LIKE PLANT MOBILE DOMAIN-CONTAINING PROTEIN"/>
    <property type="match status" value="1"/>
</dbReference>
<dbReference type="EMBL" id="BAABME010000203">
    <property type="protein sequence ID" value="GAA0140657.1"/>
    <property type="molecule type" value="Genomic_DNA"/>
</dbReference>
<evidence type="ECO:0000313" key="4">
    <source>
        <dbReference type="Proteomes" id="UP001454036"/>
    </source>
</evidence>
<dbReference type="AlphaFoldDB" id="A0AAV3NP36"/>
<feature type="region of interest" description="Disordered" evidence="1">
    <location>
        <begin position="377"/>
        <end position="411"/>
    </location>
</feature>
<dbReference type="Pfam" id="PF03732">
    <property type="entry name" value="Retrotrans_gag"/>
    <property type="match status" value="1"/>
</dbReference>
<feature type="compositionally biased region" description="Basic and acidic residues" evidence="1">
    <location>
        <begin position="137"/>
        <end position="153"/>
    </location>
</feature>
<sequence length="446" mass="51178">MEERYPELIDPKRRTWNATPKIDPLSTRARSALAGLDKLGAQVIPNKEPTKTPKLSRMAPVQPARAQSNGPRPGPGMINPRIDVRPGQGEVPGPMGHRQNSRHQLTSSMGIHNSPLQASNHASESQRSPDRRRRVDRCKGKAHVEKGLPDHELSNSNHAPSRTGGKGNHNRHCHKRSISSDSHTRDPSYRHDMTSQRLTSRSKDRLRHATMPRGFRKPKFKTFSGFGDPNNHIKSFDSHISFWASEEEVYARAFPNSLSGQTLKWFHKLPPNSIDCWQDIVDIFMEKFGASIIADADERTLMKIQQKPGETLRIYATRFEEVATNIPTANENVTMISFFYGLRWPLKEKLVLEPPGMRNELSKLVIQYIKMEERPHLRSPRREDLRAPRRHPNPVVTNYTPRPQKIKAPPNRRDLRKYCEYHKDHGHDTDESRILKAEIEKLIKRG</sequence>